<feature type="transmembrane region" description="Helical" evidence="7">
    <location>
        <begin position="213"/>
        <end position="238"/>
    </location>
</feature>
<evidence type="ECO:0000256" key="2">
    <source>
        <dbReference type="ARBA" id="ARBA00022448"/>
    </source>
</evidence>
<evidence type="ECO:0000256" key="1">
    <source>
        <dbReference type="ARBA" id="ARBA00004651"/>
    </source>
</evidence>
<dbReference type="OrthoDB" id="9787837at2"/>
<dbReference type="InterPro" id="IPR000515">
    <property type="entry name" value="MetI-like"/>
</dbReference>
<evidence type="ECO:0000256" key="7">
    <source>
        <dbReference type="RuleBase" id="RU363032"/>
    </source>
</evidence>
<sequence length="387" mass="43220">MATFNSIPQEARTGSVVAQNFTKGLSYFIFILWTVVTIAPLVWMLYSSFKTNEELNSNIYSLPHAMFDNKEDEYVVVAPQLNIVYPKKLQKQLEIVPGNFDDINEKLVILESTTIGGGRRLMVQFLERADLSDEMNARLVPNAKITLNELPKSYQRSISWNTIWWNYTSAWKRGSLGMKFLNSIIYTVSSTFFVVLFGLMIGYGISKFKYKRIALIVSGLIGLGYLLDVNQVIIPLFLMMTGIGLTDTHIGIIMVYIAFGLPLSVMLCAQFIKGLPNSLIESAYIDGAKPFRTFVSIICPMTVPVIVTISIMTALNVWNEFLLVLIFASKEMTKSLPVGVYSFSSRTGIQLGWQIAALIIATVPVMIVYFAFQKELAKGVAGGAIKE</sequence>
<feature type="transmembrane region" description="Helical" evidence="7">
    <location>
        <begin position="293"/>
        <end position="315"/>
    </location>
</feature>
<name>F4LJQ2_TREBD</name>
<dbReference type="Gene3D" id="1.10.3720.10">
    <property type="entry name" value="MetI-like"/>
    <property type="match status" value="1"/>
</dbReference>
<dbReference type="eggNOG" id="COG0395">
    <property type="taxonomic scope" value="Bacteria"/>
</dbReference>
<feature type="transmembrane region" description="Helical" evidence="7">
    <location>
        <begin position="351"/>
        <end position="372"/>
    </location>
</feature>
<feature type="transmembrane region" description="Helical" evidence="7">
    <location>
        <begin position="250"/>
        <end position="272"/>
    </location>
</feature>
<dbReference type="SUPFAM" id="SSF161098">
    <property type="entry name" value="MetI-like"/>
    <property type="match status" value="1"/>
</dbReference>
<evidence type="ECO:0000313" key="10">
    <source>
        <dbReference type="Proteomes" id="UP000006546"/>
    </source>
</evidence>
<reference evidence="10" key="1">
    <citation type="submission" date="2011-04" db="EMBL/GenBank/DDBJ databases">
        <title>The complete genome of Treponema brennaborense DSM 12168.</title>
        <authorList>
            <person name="Lucas S."/>
            <person name="Han J."/>
            <person name="Lapidus A."/>
            <person name="Bruce D."/>
            <person name="Goodwin L."/>
            <person name="Pitluck S."/>
            <person name="Peters L."/>
            <person name="Kyrpides N."/>
            <person name="Mavromatis K."/>
            <person name="Ivanova N."/>
            <person name="Mikhailova N."/>
            <person name="Pagani I."/>
            <person name="Teshima H."/>
            <person name="Detter J.C."/>
            <person name="Tapia R."/>
            <person name="Han C."/>
            <person name="Land M."/>
            <person name="Hauser L."/>
            <person name="Markowitz V."/>
            <person name="Cheng J.-F."/>
            <person name="Hugenholtz P."/>
            <person name="Woyke T."/>
            <person name="Wu D."/>
            <person name="Gronow S."/>
            <person name="Wellnitz S."/>
            <person name="Brambilla E."/>
            <person name="Klenk H.-P."/>
            <person name="Eisen J.A."/>
        </authorList>
    </citation>
    <scope>NUCLEOTIDE SEQUENCE [LARGE SCALE GENOMIC DNA]</scope>
    <source>
        <strain evidence="10">DSM 12168 / CIP 105900 / DD5/3</strain>
    </source>
</reference>
<feature type="transmembrane region" description="Helical" evidence="7">
    <location>
        <begin position="184"/>
        <end position="206"/>
    </location>
</feature>
<evidence type="ECO:0000256" key="6">
    <source>
        <dbReference type="ARBA" id="ARBA00023136"/>
    </source>
</evidence>
<organism evidence="9 10">
    <name type="scientific">Treponema brennaborense (strain DSM 12168 / CIP 105900 / DD5/3)</name>
    <dbReference type="NCBI Taxonomy" id="906968"/>
    <lineage>
        <taxon>Bacteria</taxon>
        <taxon>Pseudomonadati</taxon>
        <taxon>Spirochaetota</taxon>
        <taxon>Spirochaetia</taxon>
        <taxon>Spirochaetales</taxon>
        <taxon>Treponemataceae</taxon>
        <taxon>Treponema</taxon>
    </lineage>
</organism>
<dbReference type="Pfam" id="PF00528">
    <property type="entry name" value="BPD_transp_1"/>
    <property type="match status" value="1"/>
</dbReference>
<protein>
    <submittedName>
        <fullName evidence="9">ABC-type transporter, integral membrane subunit</fullName>
    </submittedName>
</protein>
<keyword evidence="3" id="KW-1003">Cell membrane</keyword>
<dbReference type="PANTHER" id="PTHR43744:SF12">
    <property type="entry name" value="ABC TRANSPORTER PERMEASE PROTEIN MG189-RELATED"/>
    <property type="match status" value="1"/>
</dbReference>
<keyword evidence="5 7" id="KW-1133">Transmembrane helix</keyword>
<dbReference type="HOGENOM" id="CLU_016047_1_2_12"/>
<dbReference type="GO" id="GO:0005886">
    <property type="term" value="C:plasma membrane"/>
    <property type="evidence" value="ECO:0007669"/>
    <property type="project" value="UniProtKB-SubCell"/>
</dbReference>
<comment type="subcellular location">
    <subcellularLocation>
        <location evidence="1 7">Cell membrane</location>
        <topology evidence="1 7">Multi-pass membrane protein</topology>
    </subcellularLocation>
</comment>
<keyword evidence="10" id="KW-1185">Reference proteome</keyword>
<dbReference type="InterPro" id="IPR035906">
    <property type="entry name" value="MetI-like_sf"/>
</dbReference>
<feature type="transmembrane region" description="Helical" evidence="7">
    <location>
        <begin position="25"/>
        <end position="46"/>
    </location>
</feature>
<feature type="domain" description="ABC transmembrane type-1" evidence="8">
    <location>
        <begin position="180"/>
        <end position="372"/>
    </location>
</feature>
<evidence type="ECO:0000256" key="3">
    <source>
        <dbReference type="ARBA" id="ARBA00022475"/>
    </source>
</evidence>
<evidence type="ECO:0000256" key="5">
    <source>
        <dbReference type="ARBA" id="ARBA00022989"/>
    </source>
</evidence>
<dbReference type="GO" id="GO:0055085">
    <property type="term" value="P:transmembrane transport"/>
    <property type="evidence" value="ECO:0007669"/>
    <property type="project" value="InterPro"/>
</dbReference>
<dbReference type="Proteomes" id="UP000006546">
    <property type="component" value="Chromosome"/>
</dbReference>
<dbReference type="PANTHER" id="PTHR43744">
    <property type="entry name" value="ABC TRANSPORTER PERMEASE PROTEIN MG189-RELATED-RELATED"/>
    <property type="match status" value="1"/>
</dbReference>
<proteinExistence type="inferred from homology"/>
<dbReference type="KEGG" id="tbe:Trebr_2017"/>
<keyword evidence="6 7" id="KW-0472">Membrane</keyword>
<dbReference type="PROSITE" id="PS50928">
    <property type="entry name" value="ABC_TM1"/>
    <property type="match status" value="1"/>
</dbReference>
<dbReference type="STRING" id="906968.Trebr_2017"/>
<evidence type="ECO:0000256" key="4">
    <source>
        <dbReference type="ARBA" id="ARBA00022692"/>
    </source>
</evidence>
<dbReference type="CDD" id="cd06261">
    <property type="entry name" value="TM_PBP2"/>
    <property type="match status" value="1"/>
</dbReference>
<accession>F4LJQ2</accession>
<keyword evidence="2 7" id="KW-0813">Transport</keyword>
<gene>
    <name evidence="9" type="ordered locus">Trebr_2017</name>
</gene>
<dbReference type="EMBL" id="CP002696">
    <property type="protein sequence ID" value="AEE17432.1"/>
    <property type="molecule type" value="Genomic_DNA"/>
</dbReference>
<dbReference type="AlphaFoldDB" id="F4LJQ2"/>
<dbReference type="RefSeq" id="WP_013759135.1">
    <property type="nucleotide sequence ID" value="NC_015500.1"/>
</dbReference>
<evidence type="ECO:0000313" key="9">
    <source>
        <dbReference type="EMBL" id="AEE17432.1"/>
    </source>
</evidence>
<keyword evidence="4 7" id="KW-0812">Transmembrane</keyword>
<evidence type="ECO:0000259" key="8">
    <source>
        <dbReference type="PROSITE" id="PS50928"/>
    </source>
</evidence>
<comment type="similarity">
    <text evidence="7">Belongs to the binding-protein-dependent transport system permease family.</text>
</comment>